<dbReference type="SMART" id="SM00062">
    <property type="entry name" value="PBPb"/>
    <property type="match status" value="1"/>
</dbReference>
<dbReference type="PANTHER" id="PTHR35936:SF25">
    <property type="entry name" value="ABC TRANSPORTER SUBSTRATE-BINDING PROTEIN"/>
    <property type="match status" value="1"/>
</dbReference>
<dbReference type="AlphaFoldDB" id="A0A3S8ZQ89"/>
<evidence type="ECO:0000313" key="4">
    <source>
        <dbReference type="EMBL" id="AZN35629.1"/>
    </source>
</evidence>
<dbReference type="Gene3D" id="3.40.190.10">
    <property type="entry name" value="Periplasmic binding protein-like II"/>
    <property type="match status" value="2"/>
</dbReference>
<keyword evidence="5" id="KW-1185">Reference proteome</keyword>
<dbReference type="SUPFAM" id="SSF53850">
    <property type="entry name" value="Periplasmic binding protein-like II"/>
    <property type="match status" value="1"/>
</dbReference>
<proteinExistence type="predicted"/>
<evidence type="ECO:0000256" key="1">
    <source>
        <dbReference type="ARBA" id="ARBA00022729"/>
    </source>
</evidence>
<dbReference type="PANTHER" id="PTHR35936">
    <property type="entry name" value="MEMBRANE-BOUND LYTIC MUREIN TRANSGLYCOSYLASE F"/>
    <property type="match status" value="1"/>
</dbReference>
<feature type="signal peptide" evidence="2">
    <location>
        <begin position="1"/>
        <end position="19"/>
    </location>
</feature>
<keyword evidence="1 2" id="KW-0732">Signal</keyword>
<protein>
    <submittedName>
        <fullName evidence="4">Transporter substrate-binding domain-containing protein</fullName>
    </submittedName>
</protein>
<dbReference type="InterPro" id="IPR001638">
    <property type="entry name" value="Solute-binding_3/MltF_N"/>
</dbReference>
<dbReference type="Pfam" id="PF00497">
    <property type="entry name" value="SBP_bac_3"/>
    <property type="match status" value="1"/>
</dbReference>
<organism evidence="4 5">
    <name type="scientific">Iodobacter ciconiae</name>
    <dbReference type="NCBI Taxonomy" id="2496266"/>
    <lineage>
        <taxon>Bacteria</taxon>
        <taxon>Pseudomonadati</taxon>
        <taxon>Pseudomonadota</taxon>
        <taxon>Betaproteobacteria</taxon>
        <taxon>Neisseriales</taxon>
        <taxon>Chitinibacteraceae</taxon>
        <taxon>Iodobacter</taxon>
    </lineage>
</organism>
<evidence type="ECO:0000256" key="2">
    <source>
        <dbReference type="SAM" id="SignalP"/>
    </source>
</evidence>
<dbReference type="EMBL" id="CP034433">
    <property type="protein sequence ID" value="AZN35629.1"/>
    <property type="molecule type" value="Genomic_DNA"/>
</dbReference>
<feature type="domain" description="Solute-binding protein family 3/N-terminal" evidence="3">
    <location>
        <begin position="21"/>
        <end position="246"/>
    </location>
</feature>
<reference evidence="4 5" key="1">
    <citation type="submission" date="2018-12" db="EMBL/GenBank/DDBJ databases">
        <title>Complete genome sequence of Iodobacter sp. H11R3.</title>
        <authorList>
            <person name="Bae J.-W."/>
        </authorList>
    </citation>
    <scope>NUCLEOTIDE SEQUENCE [LARGE SCALE GENOMIC DNA]</scope>
    <source>
        <strain evidence="4 5">H11R3</strain>
    </source>
</reference>
<dbReference type="KEGG" id="iod:EJO50_03480"/>
<dbReference type="RefSeq" id="WP_125971627.1">
    <property type="nucleotide sequence ID" value="NZ_CP034433.1"/>
</dbReference>
<accession>A0A3S8ZQ89</accession>
<evidence type="ECO:0000313" key="5">
    <source>
        <dbReference type="Proteomes" id="UP000282438"/>
    </source>
</evidence>
<dbReference type="OrthoDB" id="5455619at2"/>
<dbReference type="Proteomes" id="UP000282438">
    <property type="component" value="Chromosome"/>
</dbReference>
<gene>
    <name evidence="4" type="ORF">EJO50_03480</name>
</gene>
<sequence>MKYIVLFIYLIFMVANCHSAELTIFANEEYRPITYKDQHGLASGVASDLLKYHEQRTGNKIKLEMSTWRRAYGLALKGQGGIIGLSKTAERLSIFDYSESFYDALVVVVVKKGSEFPFYSVNDLKGKRVGITNGVSYGKEFDIALGKELFIADFNYSFTGMFKKLLYGRIDCIVMAGGRRELLQILNVNPELLANQNQFVILAKPLAHDPVYLGFHKSLGMKQFLTQFNKTIKEAKSSGTLSKFGD</sequence>
<evidence type="ECO:0000259" key="3">
    <source>
        <dbReference type="SMART" id="SM00062"/>
    </source>
</evidence>
<feature type="chain" id="PRO_5019520620" evidence="2">
    <location>
        <begin position="20"/>
        <end position="246"/>
    </location>
</feature>
<name>A0A3S8ZQ89_9NEIS</name>